<reference evidence="4 5" key="1">
    <citation type="submission" date="2024-08" db="EMBL/GenBank/DDBJ databases">
        <authorList>
            <person name="Feng Z."/>
            <person name="Ronholm J."/>
        </authorList>
    </citation>
    <scope>NUCLEOTIDE SEQUENCE [LARGE SCALE GENOMIC DNA]</scope>
    <source>
        <strain evidence="4 5">4-AB0-8</strain>
    </source>
</reference>
<evidence type="ECO:0000313" key="4">
    <source>
        <dbReference type="EMBL" id="MEZ2737978.1"/>
    </source>
</evidence>
<name>A0ABV4I7Z4_9BURK</name>
<dbReference type="SUPFAM" id="SSF53927">
    <property type="entry name" value="Cytidine deaminase-like"/>
    <property type="match status" value="1"/>
</dbReference>
<accession>A0ABV4I7Z4</accession>
<proteinExistence type="inferred from homology"/>
<dbReference type="PANTHER" id="PTHR30592:SF1">
    <property type="entry name" value="SULFUR CARRIER PROTEIN FDHD"/>
    <property type="match status" value="1"/>
</dbReference>
<protein>
    <recommendedName>
        <fullName evidence="3">Sulfur carrier protein FdhD</fullName>
    </recommendedName>
</protein>
<comment type="similarity">
    <text evidence="3">Belongs to the FdhD family.</text>
</comment>
<dbReference type="Gene3D" id="3.40.140.10">
    <property type="entry name" value="Cytidine Deaminase, domain 2"/>
    <property type="match status" value="1"/>
</dbReference>
<gene>
    <name evidence="3 4" type="primary">fdhD</name>
    <name evidence="4" type="ORF">ACBP88_00665</name>
</gene>
<feature type="active site" description="Cysteine persulfide intermediate" evidence="3">
    <location>
        <position position="135"/>
    </location>
</feature>
<dbReference type="RefSeq" id="WP_370890070.1">
    <property type="nucleotide sequence ID" value="NZ_JBGJLR010000001.1"/>
</dbReference>
<dbReference type="InterPro" id="IPR016193">
    <property type="entry name" value="Cytidine_deaminase-like"/>
</dbReference>
<dbReference type="EMBL" id="JBGJLR010000001">
    <property type="protein sequence ID" value="MEZ2737978.1"/>
    <property type="molecule type" value="Genomic_DNA"/>
</dbReference>
<dbReference type="PIRSF" id="PIRSF015626">
    <property type="entry name" value="FdhD"/>
    <property type="match status" value="1"/>
</dbReference>
<evidence type="ECO:0000313" key="5">
    <source>
        <dbReference type="Proteomes" id="UP001567350"/>
    </source>
</evidence>
<keyword evidence="5" id="KW-1185">Reference proteome</keyword>
<dbReference type="Pfam" id="PF02634">
    <property type="entry name" value="FdhD-NarQ"/>
    <property type="match status" value="1"/>
</dbReference>
<dbReference type="HAMAP" id="MF_00187">
    <property type="entry name" value="FdhD"/>
    <property type="match status" value="1"/>
</dbReference>
<comment type="subcellular location">
    <subcellularLocation>
        <location evidence="3">Cytoplasm</location>
    </subcellularLocation>
</comment>
<dbReference type="NCBIfam" id="TIGR00129">
    <property type="entry name" value="fdhD_narQ"/>
    <property type="match status" value="1"/>
</dbReference>
<organism evidence="4 5">
    <name type="scientific">Comamonas jiangduensis</name>
    <dbReference type="NCBI Taxonomy" id="1194168"/>
    <lineage>
        <taxon>Bacteria</taxon>
        <taxon>Pseudomonadati</taxon>
        <taxon>Pseudomonadota</taxon>
        <taxon>Betaproteobacteria</taxon>
        <taxon>Burkholderiales</taxon>
        <taxon>Comamonadaceae</taxon>
        <taxon>Comamonas</taxon>
    </lineage>
</organism>
<dbReference type="PANTHER" id="PTHR30592">
    <property type="entry name" value="FORMATE DEHYDROGENASE"/>
    <property type="match status" value="1"/>
</dbReference>
<keyword evidence="1 3" id="KW-0963">Cytoplasm</keyword>
<dbReference type="InterPro" id="IPR003786">
    <property type="entry name" value="FdhD"/>
</dbReference>
<keyword evidence="2 3" id="KW-0501">Molybdenum cofactor biosynthesis</keyword>
<evidence type="ECO:0000256" key="3">
    <source>
        <dbReference type="HAMAP-Rule" id="MF_00187"/>
    </source>
</evidence>
<comment type="caution">
    <text evidence="3">Lacks conserved residue(s) required for the propagation of feature annotation.</text>
</comment>
<evidence type="ECO:0000256" key="2">
    <source>
        <dbReference type="ARBA" id="ARBA00023150"/>
    </source>
</evidence>
<comment type="caution">
    <text evidence="4">The sequence shown here is derived from an EMBL/GenBank/DDBJ whole genome shotgun (WGS) entry which is preliminary data.</text>
</comment>
<evidence type="ECO:0000256" key="1">
    <source>
        <dbReference type="ARBA" id="ARBA00022490"/>
    </source>
</evidence>
<dbReference type="Proteomes" id="UP001567350">
    <property type="component" value="Unassembled WGS sequence"/>
</dbReference>
<sequence length="295" mass="30862">MTSSAADTCALSAAPRIAALHTQAVQWHHAERGVQMQERVLASEVPIALVFNGISHAVMMGTPLDLEDFAIGFALSEGIIDSAADCYGVEVTPVAAAAAGLPAGMDGMEVQLEIASRCFARLKDHRRSMSGRTGCGVCGVESFAALDLSFDALPARDWLAQVNLPTVLQAINNLPPLQLLNAQAGAIHAAGWATLDGQVHDVVEDVGRHNALDKLLGRLARTGRLAEPGFVVLSSRGSHELVRKCAKLGIGALATISAPTAMGVRMAELTGLRFWGLCRPPQATLYAAGAGLTLV</sequence>
<dbReference type="Gene3D" id="3.10.20.10">
    <property type="match status" value="1"/>
</dbReference>
<comment type="function">
    <text evidence="3">Required for formate dehydrogenase (FDH) activity. Acts as a sulfur carrier protein that transfers sulfur from IscS to the molybdenum cofactor prior to its insertion into FDH.</text>
</comment>